<feature type="domain" description="OmpR/PhoB-type" evidence="5">
    <location>
        <begin position="1"/>
        <end position="96"/>
    </location>
</feature>
<dbReference type="Gene3D" id="1.25.40.10">
    <property type="entry name" value="Tetratricopeptide repeat domain"/>
    <property type="match status" value="2"/>
</dbReference>
<dbReference type="SMART" id="SM01043">
    <property type="entry name" value="BTAD"/>
    <property type="match status" value="1"/>
</dbReference>
<sequence length="1197" mass="126805">MRFGVLGPLAVWTDAGTAVTVPEAKVRLLLAVLLLGEGRPVPTSALVERLWRGRPPGNPVNTVQTKVSQLRRALDRAEPGAGALVVRQPPGYLLAVAGSDLDLRRFRGLVAEARAARDPEVRAGRLGEALAVWRGPALADLAAEPAAVAAASVWEEERLVATEEWAEARLRLGDHAGLAVELTPTVARHPIRERLRERHLIALYRAGRQAEALAGYEELRHRLREELGVDPSPPVAALHRAILRQDPALAAPSPPAPAAGTAAPLPTALTTLVGREAAVAELVAVLRQQRLVTLTGPGGVGKTRLAIEVARRLSTQHPDHPPPVHPTSGPPPAAPAEDPDTEAPVTARLVELAGLDAPGPDHGDPVDRVAEAVASALGLRDVLGGASDEPHHPRTGERLAAALHHRDWLLVVDNCERLVAAVADLAALLLARVPSLRVLATSQEPLGLAGERVWPVPPLSLPAPASAPAAEIEVRAGAERSDAVRLLVDRAADTTPGFALTDGNARALAAVATRLDGIPLALELAAARIRALGPEELLRRLDDRFRLLTRGPRDAPDRQRTLRATLDWSWEPLSEPERLLLRRLAVHRDGFDLAAAEDVGPGGTVAREEVVDLLTTLVDRSLVTPVDGGTGLPRYRLLESVAAYGRDRLAEAGELDAVRRRHAAHYLGLAERADDGVRGPEQRRWLHRLDAETANLRHALDTATSCGDVDTALRLVTSLVWSWFLRGRTAEARRSLRAALAVPGADHHPAGETASAWLAGLLDLDGHPVDPGLRPGWARVHPEPAPPAPAGTAPARPDPAHRADGTRRPAPLPPAGPSGEADPAGRAVPAGPPGDADPAGQAAPAVSSEDPATTGSALLARGRALWFLGYVTSTLGDLVAGSQLTDRALTLIEARGDTWGVAAALADRANQRMGRGDFPASHAAATRSRELFRGLGDRWGQLQGAFVLGALAELAGDYPRAERLHQEGLRGAEGLRLWPEVSYQLSWLGRIALLTGDHTRARDLHERARTVALEQDFTPGRLYAETGLALGARREGRWDEAERLLLDLADWHRTTSFEPASTLILAELGFVAEQRGDAVTALRLHDEGLTTARRLVDPRATALALEGLAGGHSLAGNATRAARLLGVATGLRAGIGTPLPAAERLDVDRITTRARGALGPDRFAAEFDAGTSWVAVAGADALRDLDAVLGDSPPGAT</sequence>
<evidence type="ECO:0000313" key="7">
    <source>
        <dbReference type="Proteomes" id="UP000791080"/>
    </source>
</evidence>
<feature type="region of interest" description="Disordered" evidence="4">
    <location>
        <begin position="314"/>
        <end position="342"/>
    </location>
</feature>
<evidence type="ECO:0000259" key="5">
    <source>
        <dbReference type="PROSITE" id="PS51755"/>
    </source>
</evidence>
<feature type="compositionally biased region" description="Low complexity" evidence="4">
    <location>
        <begin position="821"/>
        <end position="845"/>
    </location>
</feature>
<protein>
    <submittedName>
        <fullName evidence="6">ATPase</fullName>
    </submittedName>
</protein>
<evidence type="ECO:0000313" key="6">
    <source>
        <dbReference type="EMBL" id="MCP2330151.1"/>
    </source>
</evidence>
<dbReference type="CDD" id="cd15831">
    <property type="entry name" value="BTAD"/>
    <property type="match status" value="1"/>
</dbReference>
<evidence type="ECO:0000256" key="1">
    <source>
        <dbReference type="ARBA" id="ARBA00005820"/>
    </source>
</evidence>
<dbReference type="Pfam" id="PF03704">
    <property type="entry name" value="BTAD"/>
    <property type="match status" value="1"/>
</dbReference>
<dbReference type="Gene3D" id="1.10.10.10">
    <property type="entry name" value="Winged helix-like DNA-binding domain superfamily/Winged helix DNA-binding domain"/>
    <property type="match status" value="1"/>
</dbReference>
<organism evidence="6 7">
    <name type="scientific">Actinoalloteichus caeruleus DSM 43889</name>
    <dbReference type="NCBI Taxonomy" id="1120930"/>
    <lineage>
        <taxon>Bacteria</taxon>
        <taxon>Bacillati</taxon>
        <taxon>Actinomycetota</taxon>
        <taxon>Actinomycetes</taxon>
        <taxon>Pseudonocardiales</taxon>
        <taxon>Pseudonocardiaceae</taxon>
        <taxon>Actinoalloteichus</taxon>
        <taxon>Actinoalloteichus cyanogriseus</taxon>
    </lineage>
</organism>
<accession>A0ABT1JDA7</accession>
<dbReference type="SMART" id="SM00862">
    <property type="entry name" value="Trans_reg_C"/>
    <property type="match status" value="1"/>
</dbReference>
<dbReference type="InterPro" id="IPR041664">
    <property type="entry name" value="AAA_16"/>
</dbReference>
<dbReference type="Proteomes" id="UP000791080">
    <property type="component" value="Unassembled WGS sequence"/>
</dbReference>
<dbReference type="SUPFAM" id="SSF46894">
    <property type="entry name" value="C-terminal effector domain of the bipartite response regulators"/>
    <property type="match status" value="1"/>
</dbReference>
<dbReference type="InterPro" id="IPR005158">
    <property type="entry name" value="BTAD"/>
</dbReference>
<comment type="similarity">
    <text evidence="1">Belongs to the AfsR/DnrI/RedD regulatory family.</text>
</comment>
<keyword evidence="2 3" id="KW-0238">DNA-binding</keyword>
<dbReference type="InterPro" id="IPR027417">
    <property type="entry name" value="P-loop_NTPase"/>
</dbReference>
<evidence type="ECO:0000256" key="4">
    <source>
        <dbReference type="SAM" id="MobiDB-lite"/>
    </source>
</evidence>
<keyword evidence="7" id="KW-1185">Reference proteome</keyword>
<gene>
    <name evidence="6" type="ORF">G443_000421</name>
</gene>
<dbReference type="PANTHER" id="PTHR47691">
    <property type="entry name" value="REGULATOR-RELATED"/>
    <property type="match status" value="1"/>
</dbReference>
<comment type="caution">
    <text evidence="6">The sequence shown here is derived from an EMBL/GenBank/DDBJ whole genome shotgun (WGS) entry which is preliminary data.</text>
</comment>
<dbReference type="Pfam" id="PF13191">
    <property type="entry name" value="AAA_16"/>
    <property type="match status" value="1"/>
</dbReference>
<dbReference type="InterPro" id="IPR016032">
    <property type="entry name" value="Sig_transdc_resp-reg_C-effctor"/>
</dbReference>
<dbReference type="InterPro" id="IPR001867">
    <property type="entry name" value="OmpR/PhoB-type_DNA-bd"/>
</dbReference>
<dbReference type="SUPFAM" id="SSF48452">
    <property type="entry name" value="TPR-like"/>
    <property type="match status" value="3"/>
</dbReference>
<proteinExistence type="inferred from homology"/>
<feature type="compositionally biased region" description="Pro residues" evidence="4">
    <location>
        <begin position="323"/>
        <end position="334"/>
    </location>
</feature>
<dbReference type="PANTHER" id="PTHR47691:SF3">
    <property type="entry name" value="HTH-TYPE TRANSCRIPTIONAL REGULATOR RV0890C-RELATED"/>
    <property type="match status" value="1"/>
</dbReference>
<reference evidence="6 7" key="1">
    <citation type="submission" date="2022-06" db="EMBL/GenBank/DDBJ databases">
        <title>Genomic Encyclopedia of Type Strains, Phase I: the one thousand microbial genomes (KMG-I) project.</title>
        <authorList>
            <person name="Kyrpides N."/>
        </authorList>
    </citation>
    <scope>NUCLEOTIDE SEQUENCE [LARGE SCALE GENOMIC DNA]</scope>
    <source>
        <strain evidence="6 7">DSM 43889</strain>
    </source>
</reference>
<evidence type="ECO:0000256" key="3">
    <source>
        <dbReference type="PROSITE-ProRule" id="PRU01091"/>
    </source>
</evidence>
<dbReference type="InterPro" id="IPR036388">
    <property type="entry name" value="WH-like_DNA-bd_sf"/>
</dbReference>
<dbReference type="InterPro" id="IPR011990">
    <property type="entry name" value="TPR-like_helical_dom_sf"/>
</dbReference>
<dbReference type="SUPFAM" id="SSF52540">
    <property type="entry name" value="P-loop containing nucleoside triphosphate hydrolases"/>
    <property type="match status" value="1"/>
</dbReference>
<dbReference type="Pfam" id="PF25872">
    <property type="entry name" value="HTH_77"/>
    <property type="match status" value="1"/>
</dbReference>
<dbReference type="RefSeq" id="WP_026420655.1">
    <property type="nucleotide sequence ID" value="NZ_AUBJ02000001.1"/>
</dbReference>
<dbReference type="PROSITE" id="PS51755">
    <property type="entry name" value="OMPR_PHOB"/>
    <property type="match status" value="1"/>
</dbReference>
<feature type="DNA-binding region" description="OmpR/PhoB-type" evidence="3">
    <location>
        <begin position="1"/>
        <end position="96"/>
    </location>
</feature>
<name>A0ABT1JDA7_ACTCY</name>
<feature type="compositionally biased region" description="Basic and acidic residues" evidence="4">
    <location>
        <begin position="798"/>
        <end position="807"/>
    </location>
</feature>
<evidence type="ECO:0000256" key="2">
    <source>
        <dbReference type="ARBA" id="ARBA00023125"/>
    </source>
</evidence>
<dbReference type="InterPro" id="IPR058852">
    <property type="entry name" value="HTH_77"/>
</dbReference>
<feature type="region of interest" description="Disordered" evidence="4">
    <location>
        <begin position="773"/>
        <end position="853"/>
    </location>
</feature>
<dbReference type="EMBL" id="AUBJ02000001">
    <property type="protein sequence ID" value="MCP2330151.1"/>
    <property type="molecule type" value="Genomic_DNA"/>
</dbReference>